<sequence length="278" mass="30875">MRALLGVTNSVAVVLGSGFCTLIGMLPLVLVLVFMQSPEYYPACILACVLSAPGLAALFAVFRDHPGLASSSTAIRFHVLETMEEEGRKLPDWIARPYVDQSVTSGFFTYYFKAYARLAVRSWMAWLPLGIIAFALVYDLQIAAVVSWGGLLWPLIVVCLVLLVQTAFVSLVLVVEYPKAVIRRLLVNALLLSVRRFYMLLVSILALAGYVWGLLRSPILVALLGTGLIWYLIWAAARWQAQPFFLQMAKESRDPVIESMYRQGSGSPSFSPLSDYRQ</sequence>
<feature type="transmembrane region" description="Helical" evidence="1">
    <location>
        <begin position="196"/>
        <end position="213"/>
    </location>
</feature>
<feature type="transmembrane region" description="Helical" evidence="1">
    <location>
        <begin position="219"/>
        <end position="237"/>
    </location>
</feature>
<keyword evidence="1" id="KW-1133">Transmembrane helix</keyword>
<keyword evidence="3" id="KW-1185">Reference proteome</keyword>
<feature type="transmembrane region" description="Helical" evidence="1">
    <location>
        <begin position="40"/>
        <end position="62"/>
    </location>
</feature>
<dbReference type="EMBL" id="CP006018">
    <property type="protein sequence ID" value="AIC92403.1"/>
    <property type="molecule type" value="Genomic_DNA"/>
</dbReference>
<feature type="transmembrane region" description="Helical" evidence="1">
    <location>
        <begin position="152"/>
        <end position="175"/>
    </location>
</feature>
<evidence type="ECO:0000313" key="2">
    <source>
        <dbReference type="EMBL" id="AIC92403.1"/>
    </source>
</evidence>
<dbReference type="Proteomes" id="UP000028569">
    <property type="component" value="Chromosome"/>
</dbReference>
<evidence type="ECO:0000256" key="1">
    <source>
        <dbReference type="SAM" id="Phobius"/>
    </source>
</evidence>
<evidence type="ECO:0008006" key="4">
    <source>
        <dbReference type="Google" id="ProtNLM"/>
    </source>
</evidence>
<dbReference type="KEGG" id="bii:BINDI_1141"/>
<protein>
    <recommendedName>
        <fullName evidence="4">Integral membrane protein</fullName>
    </recommendedName>
</protein>
<feature type="transmembrane region" description="Helical" evidence="1">
    <location>
        <begin position="12"/>
        <end position="34"/>
    </location>
</feature>
<accession>A0A087VVW0</accession>
<name>A0A087VVW0_9BIFI</name>
<evidence type="ECO:0000313" key="3">
    <source>
        <dbReference type="Proteomes" id="UP000028569"/>
    </source>
</evidence>
<keyword evidence="1" id="KW-0812">Transmembrane</keyword>
<dbReference type="AlphaFoldDB" id="A0A087VVW0"/>
<organism evidence="2 3">
    <name type="scientific">Bifidobacterium [indicum] DSM 20214 = LMG 11587</name>
    <dbReference type="NCBI Taxonomy" id="1341694"/>
    <lineage>
        <taxon>Bacteria</taxon>
        <taxon>Bacillati</taxon>
        <taxon>Actinomycetota</taxon>
        <taxon>Actinomycetes</taxon>
        <taxon>Bifidobacteriales</taxon>
        <taxon>Bifidobacteriaceae</taxon>
        <taxon>Bifidobacterium</taxon>
    </lineage>
</organism>
<feature type="transmembrane region" description="Helical" evidence="1">
    <location>
        <begin position="123"/>
        <end position="146"/>
    </location>
</feature>
<gene>
    <name evidence="2" type="ORF">BINDI_1141</name>
</gene>
<reference evidence="2 3" key="1">
    <citation type="journal article" date="2014" name="Appl. Environ. Microbiol.">
        <title>Genomic encyclopedia of type strains of the genus Bifidobacterium.</title>
        <authorList>
            <person name="Milani C."/>
            <person name="Lugli G.A."/>
            <person name="Duranti S."/>
            <person name="Turroni F."/>
            <person name="Bottacini F."/>
            <person name="Mangifesta M."/>
            <person name="Sanchez B."/>
            <person name="Viappiani A."/>
            <person name="Mancabelli L."/>
            <person name="Taminiau B."/>
            <person name="Delcenserie V."/>
            <person name="Barrangou R."/>
            <person name="Margolles A."/>
            <person name="van Sinderen D."/>
            <person name="Ventura M."/>
        </authorList>
    </citation>
    <scope>NUCLEOTIDE SEQUENCE [LARGE SCALE GENOMIC DNA]</scope>
    <source>
        <strain evidence="2 3">LMG 11587</strain>
    </source>
</reference>
<keyword evidence="1" id="KW-0472">Membrane</keyword>
<dbReference type="HOGENOM" id="CLU_948871_0_0_11"/>
<proteinExistence type="predicted"/>